<keyword evidence="2 4" id="KW-0238">DNA-binding</keyword>
<proteinExistence type="predicted"/>
<evidence type="ECO:0000256" key="2">
    <source>
        <dbReference type="ARBA" id="ARBA00023125"/>
    </source>
</evidence>
<dbReference type="Pfam" id="PF00440">
    <property type="entry name" value="TetR_N"/>
    <property type="match status" value="1"/>
</dbReference>
<name>A0AAD0JR70_9ACTN</name>
<feature type="DNA-binding region" description="H-T-H motif" evidence="4">
    <location>
        <begin position="69"/>
        <end position="88"/>
    </location>
</feature>
<protein>
    <submittedName>
        <fullName evidence="7">TetR family transcriptional regulator</fullName>
    </submittedName>
</protein>
<keyword evidence="8" id="KW-1185">Reference proteome</keyword>
<dbReference type="Gene3D" id="1.10.357.10">
    <property type="entry name" value="Tetracycline Repressor, domain 2"/>
    <property type="match status" value="1"/>
</dbReference>
<dbReference type="InterPro" id="IPR001647">
    <property type="entry name" value="HTH_TetR"/>
</dbReference>
<evidence type="ECO:0000259" key="6">
    <source>
        <dbReference type="PROSITE" id="PS50977"/>
    </source>
</evidence>
<dbReference type="PANTHER" id="PTHR30055:SF234">
    <property type="entry name" value="HTH-TYPE TRANSCRIPTIONAL REGULATOR BETI"/>
    <property type="match status" value="1"/>
</dbReference>
<organism evidence="7 8">
    <name type="scientific">Dietzia psychralcaliphila</name>
    <dbReference type="NCBI Taxonomy" id="139021"/>
    <lineage>
        <taxon>Bacteria</taxon>
        <taxon>Bacillati</taxon>
        <taxon>Actinomycetota</taxon>
        <taxon>Actinomycetes</taxon>
        <taxon>Mycobacteriales</taxon>
        <taxon>Dietziaceae</taxon>
        <taxon>Dietzia</taxon>
    </lineage>
</organism>
<evidence type="ECO:0000256" key="3">
    <source>
        <dbReference type="ARBA" id="ARBA00023163"/>
    </source>
</evidence>
<dbReference type="GO" id="GO:0000976">
    <property type="term" value="F:transcription cis-regulatory region binding"/>
    <property type="evidence" value="ECO:0007669"/>
    <property type="project" value="TreeGrafter"/>
</dbReference>
<feature type="domain" description="HTH tetR-type" evidence="6">
    <location>
        <begin position="47"/>
        <end position="106"/>
    </location>
</feature>
<evidence type="ECO:0000256" key="4">
    <source>
        <dbReference type="PROSITE-ProRule" id="PRU00335"/>
    </source>
</evidence>
<dbReference type="InterPro" id="IPR050109">
    <property type="entry name" value="HTH-type_TetR-like_transc_reg"/>
</dbReference>
<dbReference type="Proteomes" id="UP000244903">
    <property type="component" value="Chromosome"/>
</dbReference>
<dbReference type="AlphaFoldDB" id="A0AAD0JR70"/>
<sequence>MESENRSDDDEDGLPGPPPPDSAPTRAPGADSARAHGAARARPTGRDEVRSAVLREARRLLSERGPHVPLRDIADAADVNLGLIHRHVGRKDALLTTVMQEAVRLGAARLEHLDDAGEAVRGMLLGSTAHPEISRLLAWLALDSEAAFPPMVDPAERPAAALRRMTSPPPAGDVELLLIFTAVYAWPVLRGALLDTLDIPADRREDIDEQLADLLARVVTGQG</sequence>
<evidence type="ECO:0000256" key="5">
    <source>
        <dbReference type="SAM" id="MobiDB-lite"/>
    </source>
</evidence>
<dbReference type="KEGG" id="dpc:A6048_13395"/>
<evidence type="ECO:0000256" key="1">
    <source>
        <dbReference type="ARBA" id="ARBA00023015"/>
    </source>
</evidence>
<feature type="compositionally biased region" description="Low complexity" evidence="5">
    <location>
        <begin position="27"/>
        <end position="42"/>
    </location>
</feature>
<dbReference type="PROSITE" id="PS50977">
    <property type="entry name" value="HTH_TETR_2"/>
    <property type="match status" value="1"/>
</dbReference>
<keyword evidence="1" id="KW-0805">Transcription regulation</keyword>
<feature type="region of interest" description="Disordered" evidence="5">
    <location>
        <begin position="1"/>
        <end position="50"/>
    </location>
</feature>
<dbReference type="EMBL" id="CP015453">
    <property type="protein sequence ID" value="AWH96322.1"/>
    <property type="molecule type" value="Genomic_DNA"/>
</dbReference>
<dbReference type="SUPFAM" id="SSF46689">
    <property type="entry name" value="Homeodomain-like"/>
    <property type="match status" value="1"/>
</dbReference>
<evidence type="ECO:0000313" key="8">
    <source>
        <dbReference type="Proteomes" id="UP000244903"/>
    </source>
</evidence>
<dbReference type="RefSeq" id="WP_107745960.1">
    <property type="nucleotide sequence ID" value="NZ_CP015453.1"/>
</dbReference>
<dbReference type="PANTHER" id="PTHR30055">
    <property type="entry name" value="HTH-TYPE TRANSCRIPTIONAL REGULATOR RUTR"/>
    <property type="match status" value="1"/>
</dbReference>
<dbReference type="GO" id="GO:0003700">
    <property type="term" value="F:DNA-binding transcription factor activity"/>
    <property type="evidence" value="ECO:0007669"/>
    <property type="project" value="TreeGrafter"/>
</dbReference>
<gene>
    <name evidence="7" type="ORF">A6048_13395</name>
</gene>
<dbReference type="InterPro" id="IPR009057">
    <property type="entry name" value="Homeodomain-like_sf"/>
</dbReference>
<reference evidence="7 8" key="1">
    <citation type="submission" date="2016-04" db="EMBL/GenBank/DDBJ databases">
        <title>Complete genome sequence of the haloalkaliphilic hydrocarbon-degrading bacterium Dietzia psychralcaliphila ILA-1T, isolated from a drain of a fish product-processing plant.</title>
        <authorList>
            <person name="Zhao J."/>
            <person name="Hu B."/>
            <person name="Geng S."/>
            <person name="Nie Y."/>
            <person name="Tang Y."/>
        </authorList>
    </citation>
    <scope>NUCLEOTIDE SEQUENCE [LARGE SCALE GENOMIC DNA]</scope>
    <source>
        <strain evidence="7 8">ILA-1</strain>
    </source>
</reference>
<accession>A0AAD0JR70</accession>
<evidence type="ECO:0000313" key="7">
    <source>
        <dbReference type="EMBL" id="AWH96322.1"/>
    </source>
</evidence>
<keyword evidence="3" id="KW-0804">Transcription</keyword>